<gene>
    <name evidence="2" type="ORF">IOK49_01785</name>
</gene>
<evidence type="ECO:0000259" key="1">
    <source>
        <dbReference type="Pfam" id="PF09651"/>
    </source>
</evidence>
<reference evidence="2" key="1">
    <citation type="submission" date="2020-10" db="EMBL/GenBank/DDBJ databases">
        <title>Fervidococcus fontis strain 3639Fd - the first crenarchaeon capable of growth on lipids.</title>
        <authorList>
            <person name="Kochetkova T.V."/>
            <person name="Elcheninov A.G."/>
            <person name="Toschakov S.V."/>
            <person name="Kublanov I.V."/>
        </authorList>
    </citation>
    <scope>NUCLEOTIDE SEQUENCE</scope>
    <source>
        <strain evidence="2">3639Fd</strain>
    </source>
</reference>
<dbReference type="InterPro" id="IPR013442">
    <property type="entry name" value="SSO1393-like"/>
</dbReference>
<organism evidence="2 3">
    <name type="scientific">Fervidicoccus fontis</name>
    <dbReference type="NCBI Taxonomy" id="683846"/>
    <lineage>
        <taxon>Archaea</taxon>
        <taxon>Thermoproteota</taxon>
        <taxon>Thermoprotei</taxon>
        <taxon>Fervidicoccales</taxon>
        <taxon>Fervidicoccaceae</taxon>
        <taxon>Fervidicoccus</taxon>
    </lineage>
</organism>
<dbReference type="AlphaFoldDB" id="A0A843ACI9"/>
<dbReference type="Pfam" id="PF09651">
    <property type="entry name" value="Cas_APE2256"/>
    <property type="match status" value="1"/>
</dbReference>
<evidence type="ECO:0000313" key="2">
    <source>
        <dbReference type="EMBL" id="MBE9390816.1"/>
    </source>
</evidence>
<accession>A0A843ACI9</accession>
<feature type="domain" description="CRISPR system ring nuclease SSO1393-like" evidence="1">
    <location>
        <begin position="51"/>
        <end position="180"/>
    </location>
</feature>
<dbReference type="Gene3D" id="1.10.196.30">
    <property type="match status" value="1"/>
</dbReference>
<dbReference type="NCBIfam" id="TIGR02619">
    <property type="entry name" value="putative CRISPR-associated protein, APE2256 family"/>
    <property type="match status" value="1"/>
</dbReference>
<dbReference type="Gene3D" id="3.40.50.10770">
    <property type="entry name" value="Hypothetical protein VC1899 like domain (Restriction endonuclease-like)"/>
    <property type="match status" value="1"/>
</dbReference>
<dbReference type="RefSeq" id="WP_193803391.1">
    <property type="nucleotide sequence ID" value="NZ_JADEZV010000001.1"/>
</dbReference>
<sequence>MSEKKYHVIVTVGTSILRNTSSEDTERTCSDPKSQKCLEFLVKKLNFDPSKVSAEVNSMRTYLNEKERKIASVTLLASDTDEGKVCAEALRSFFEDRGIKAEVMVVEKLGKTFEVGTSNLMDAIAKAVATARKEGLEIILNLTGGYKAESAIAYVSALLLSVDKVLYIHETLRVPVELPALPLSIKGEELDRLSRLTQLNPYCKDWLEAGFNVREIEDLVDKGLVEMDGGKCKVRDIVKEILKIYES</sequence>
<comment type="caution">
    <text evidence="2">The sequence shown here is derived from an EMBL/GenBank/DDBJ whole genome shotgun (WGS) entry which is preliminary data.</text>
</comment>
<evidence type="ECO:0000313" key="3">
    <source>
        <dbReference type="Proteomes" id="UP000652307"/>
    </source>
</evidence>
<proteinExistence type="predicted"/>
<dbReference type="EMBL" id="JADEZV010000001">
    <property type="protein sequence ID" value="MBE9390816.1"/>
    <property type="molecule type" value="Genomic_DNA"/>
</dbReference>
<name>A0A843ACI9_9CREN</name>
<dbReference type="Proteomes" id="UP000652307">
    <property type="component" value="Unassembled WGS sequence"/>
</dbReference>
<protein>
    <submittedName>
        <fullName evidence="2">Putative CRISPR-associated protein</fullName>
    </submittedName>
</protein>